<gene>
    <name evidence="1" type="ORF">PLOB_00036346</name>
</gene>
<dbReference type="PANTHER" id="PTHR46880:SF5">
    <property type="entry name" value="DUF4371 DOMAIN-CONTAINING PROTEIN"/>
    <property type="match status" value="1"/>
</dbReference>
<organism evidence="1 2">
    <name type="scientific">Porites lobata</name>
    <dbReference type="NCBI Taxonomy" id="104759"/>
    <lineage>
        <taxon>Eukaryota</taxon>
        <taxon>Metazoa</taxon>
        <taxon>Cnidaria</taxon>
        <taxon>Anthozoa</taxon>
        <taxon>Hexacorallia</taxon>
        <taxon>Scleractinia</taxon>
        <taxon>Fungiina</taxon>
        <taxon>Poritidae</taxon>
        <taxon>Porites</taxon>
    </lineage>
</organism>
<name>A0ABN8P3G4_9CNID</name>
<evidence type="ECO:0000313" key="2">
    <source>
        <dbReference type="Proteomes" id="UP001159405"/>
    </source>
</evidence>
<sequence>MFPGEKVNHNAICSNCSKDCGNSNHEWLHKKELTFCSETKTWWLAFMANSKVLPLLKLLEVLGAREIRTFGHRSKGSLHEIFCTIRETVLDQINDHISDSGSVGLLCDDVTDVATLEQMLTFVQYVHSRKVSVRFLTIDNLLAKSTSATAGH</sequence>
<proteinExistence type="predicted"/>
<keyword evidence="2" id="KW-1185">Reference proteome</keyword>
<protein>
    <submittedName>
        <fullName evidence="1">Uncharacterized protein</fullName>
    </submittedName>
</protein>
<comment type="caution">
    <text evidence="1">The sequence shown here is derived from an EMBL/GenBank/DDBJ whole genome shotgun (WGS) entry which is preliminary data.</text>
</comment>
<accession>A0ABN8P3G4</accession>
<reference evidence="1 2" key="1">
    <citation type="submission" date="2022-05" db="EMBL/GenBank/DDBJ databases">
        <authorList>
            <consortium name="Genoscope - CEA"/>
            <person name="William W."/>
        </authorList>
    </citation>
    <scope>NUCLEOTIDE SEQUENCE [LARGE SCALE GENOMIC DNA]</scope>
</reference>
<dbReference type="PANTHER" id="PTHR46880">
    <property type="entry name" value="RAS-ASSOCIATING DOMAIN-CONTAINING PROTEIN"/>
    <property type="match status" value="1"/>
</dbReference>
<dbReference type="EMBL" id="CALNXK010000050">
    <property type="protein sequence ID" value="CAH3131937.1"/>
    <property type="molecule type" value="Genomic_DNA"/>
</dbReference>
<dbReference type="Proteomes" id="UP001159405">
    <property type="component" value="Unassembled WGS sequence"/>
</dbReference>
<evidence type="ECO:0000313" key="1">
    <source>
        <dbReference type="EMBL" id="CAH3131937.1"/>
    </source>
</evidence>